<comment type="caution">
    <text evidence="3">The sequence shown here is derived from an EMBL/GenBank/DDBJ whole genome shotgun (WGS) entry which is preliminary data.</text>
</comment>
<feature type="domain" description="Ricin B lectin" evidence="2">
    <location>
        <begin position="1180"/>
        <end position="1284"/>
    </location>
</feature>
<feature type="domain" description="Ricin B lectin" evidence="2">
    <location>
        <begin position="287"/>
        <end position="408"/>
    </location>
</feature>
<dbReference type="InterPro" id="IPR000772">
    <property type="entry name" value="Ricin_B_lectin"/>
</dbReference>
<evidence type="ECO:0000313" key="4">
    <source>
        <dbReference type="Proteomes" id="UP000789390"/>
    </source>
</evidence>
<proteinExistence type="predicted"/>
<feature type="coiled-coil region" evidence="1">
    <location>
        <begin position="629"/>
        <end position="656"/>
    </location>
</feature>
<dbReference type="InterPro" id="IPR035992">
    <property type="entry name" value="Ricin_B-like_lectins"/>
</dbReference>
<evidence type="ECO:0000256" key="1">
    <source>
        <dbReference type="SAM" id="Coils"/>
    </source>
</evidence>
<protein>
    <recommendedName>
        <fullName evidence="2">Ricin B lectin domain-containing protein</fullName>
    </recommendedName>
</protein>
<feature type="domain" description="Ricin B lectin" evidence="2">
    <location>
        <begin position="418"/>
        <end position="548"/>
    </location>
</feature>
<dbReference type="Gene3D" id="2.80.10.50">
    <property type="match status" value="4"/>
</dbReference>
<keyword evidence="1" id="KW-0175">Coiled coil</keyword>
<organism evidence="3 4">
    <name type="scientific">Daphnia galeata</name>
    <dbReference type="NCBI Taxonomy" id="27404"/>
    <lineage>
        <taxon>Eukaryota</taxon>
        <taxon>Metazoa</taxon>
        <taxon>Ecdysozoa</taxon>
        <taxon>Arthropoda</taxon>
        <taxon>Crustacea</taxon>
        <taxon>Branchiopoda</taxon>
        <taxon>Diplostraca</taxon>
        <taxon>Cladocera</taxon>
        <taxon>Anomopoda</taxon>
        <taxon>Daphniidae</taxon>
        <taxon>Daphnia</taxon>
    </lineage>
</organism>
<gene>
    <name evidence="3" type="ORF">DGAL_LOCUS14571</name>
</gene>
<dbReference type="Pfam" id="PF00652">
    <property type="entry name" value="Ricin_B_lectin"/>
    <property type="match status" value="2"/>
</dbReference>
<accession>A0A8J2S7H6</accession>
<dbReference type="SUPFAM" id="SSF50370">
    <property type="entry name" value="Ricin B-like lectins"/>
    <property type="match status" value="4"/>
</dbReference>
<dbReference type="PANTHER" id="PTHR40472:SF6">
    <property type="entry name" value="RICIN B-TYPE LECTIN DOMAIN-CONTAINING PROTEIN"/>
    <property type="match status" value="1"/>
</dbReference>
<reference evidence="3" key="1">
    <citation type="submission" date="2021-11" db="EMBL/GenBank/DDBJ databases">
        <authorList>
            <person name="Schell T."/>
        </authorList>
    </citation>
    <scope>NUCLEOTIDE SEQUENCE</scope>
    <source>
        <strain evidence="3">M5</strain>
    </source>
</reference>
<dbReference type="OrthoDB" id="6333400at2759"/>
<evidence type="ECO:0000313" key="3">
    <source>
        <dbReference type="EMBL" id="CAH0110963.1"/>
    </source>
</evidence>
<dbReference type="SMART" id="SM00458">
    <property type="entry name" value="RICIN"/>
    <property type="match status" value="3"/>
</dbReference>
<dbReference type="PROSITE" id="PS50231">
    <property type="entry name" value="RICIN_B_LECTIN"/>
    <property type="match status" value="3"/>
</dbReference>
<dbReference type="CDD" id="cd00161">
    <property type="entry name" value="beta-trefoil_Ricin-like"/>
    <property type="match status" value="1"/>
</dbReference>
<dbReference type="PANTHER" id="PTHR40472">
    <property type="entry name" value="RICIN B-TYPE LECTIN DOMAIN-CONTAINING PROTEIN"/>
    <property type="match status" value="1"/>
</dbReference>
<dbReference type="EMBL" id="CAKKLH010000309">
    <property type="protein sequence ID" value="CAH0110963.1"/>
    <property type="molecule type" value="Genomic_DNA"/>
</dbReference>
<sequence length="1288" mass="148418">MALTDYLTTNVRQSIDNRNEDKDHKEKITHFGRIQNEFDDHKEGLKTINRDIKMTGLLMGYSQHEERIKHSLLAWHQYMEDPSENNRNIFMMEAAHLTKSIVVIVDGLLGQNAFNPDITAVMQDFIGCHGRQLHNKIKSIMSIVMTGLWIRGEYHRLRNITELDSSHFKKFITSSRTKITKRLDDIAIECQADENNVVKEMRNIIKTQTSRDQKAIADSLLQFLEDKYDTKKWIVIVLPNSSEDWMAKHGNWSGITSAKWHYVLEKSTTALAISTVNYGSDLSEVSNMAGLLRNEFSQTYLSVLGDINQKGLPVILNVVWKNSSVQRWRFVDNQLMNDHDKCLTAWTRGSSFLYQYDCRPDWIGQKWHRNGLQIVNGYNMCLDYHGGTMAVVQNYCDSTPSFLWDDWETSCEDTIVPPSVNGAFRNEFSRRYLSVYNDEEYVFDKPWNNSPGKSWTFVDGALKNNFGKCLAGIGWYVQQVDCDDEKADNKRWIYNQKRQIVSAEGYCLAVGNKKGYVSYNYKEIFGKMSRRGVFVCASLILFQVWITIVAFTSTSLATNPKSEVFPVSHDKFASSIETNTTRNKRLVAQTAVLKGIEIAIKLTDLIARNVIKSFNQTKTKDHKEIIAHFQLIEKELAEQKEELQSIKRDIQMLGLSVGYSQHEKNIKNSLLALHQYLELPDEGNRNNFMDEASQLSKSLTAIVEGLLGRNVFNPDIMAVLRESIGCHGRRLHKKIKPILSVVMTGLWVRGEYQRMRNVSEPDSSHFKIFIVASTTELKNRLDDMAIECQLDEKNVTHQIGDILKTKSSRNQKELAKSLLHFLEDKYDTKKWIVVLLPDVKTTAGNSHLEFLSVNKVHFTQSGKFHTVSVQGTFVAAISVHPSTADDLIKFVDTYFEKFHIPIHTSAQYGMTTLMQRAQGYRQRWDKRLLLIHENLHLFLTPVRKRAIIETLVIETPCTSSAEEFEEMVTIVGSNGTEWRWKNDEFDDYGKSGWCIDPLVIVVPVNSSTSSVDELDDSCENQEVDGLLRNEFGQAYLSVQGDSDQDGAYIILDRQWRNTSGQRWRFVNNQLMNDFGRCLTVSSMSSFLFQTSCNFSSTSYNKMRQTWRRTGLQIVTININPLKARLYNDLCLAFTGSKDDDTMYTVLDKCDFSPPFLWYDWDSNCEDVDLKDHYDATNGSRPLRNEFSRRYLSVYENEDYLHHRPWSNHPGQTWKFVHGQLRNNNGKCLTGKGWYALQVECNGIANSKRWTYNEKRQIVSAEGFCLSVGHQSGYVIYNYCKDDPEHRWD</sequence>
<dbReference type="Proteomes" id="UP000789390">
    <property type="component" value="Unassembled WGS sequence"/>
</dbReference>
<dbReference type="InterPro" id="IPR039051">
    <property type="entry name" value="SE-CTX-like"/>
</dbReference>
<name>A0A8J2S7H6_9CRUS</name>
<keyword evidence="4" id="KW-1185">Reference proteome</keyword>
<evidence type="ECO:0000259" key="2">
    <source>
        <dbReference type="SMART" id="SM00458"/>
    </source>
</evidence>